<feature type="domain" description="IPT/TIG" evidence="2">
    <location>
        <begin position="532"/>
        <end position="614"/>
    </location>
</feature>
<dbReference type="RefSeq" id="WP_345159912.1">
    <property type="nucleotide sequence ID" value="NZ_BAABHC010000016.1"/>
</dbReference>
<dbReference type="EMBL" id="BAABHC010000016">
    <property type="protein sequence ID" value="GAA4435618.1"/>
    <property type="molecule type" value="Genomic_DNA"/>
</dbReference>
<dbReference type="Pfam" id="PF01833">
    <property type="entry name" value="TIG"/>
    <property type="match status" value="1"/>
</dbReference>
<evidence type="ECO:0000256" key="1">
    <source>
        <dbReference type="SAM" id="MobiDB-lite"/>
    </source>
</evidence>
<evidence type="ECO:0000313" key="4">
    <source>
        <dbReference type="Proteomes" id="UP001500552"/>
    </source>
</evidence>
<proteinExistence type="predicted"/>
<evidence type="ECO:0000259" key="2">
    <source>
        <dbReference type="Pfam" id="PF01833"/>
    </source>
</evidence>
<reference evidence="4" key="1">
    <citation type="journal article" date="2019" name="Int. J. Syst. Evol. Microbiol.">
        <title>The Global Catalogue of Microorganisms (GCM) 10K type strain sequencing project: providing services to taxonomists for standard genome sequencing and annotation.</title>
        <authorList>
            <consortium name="The Broad Institute Genomics Platform"/>
            <consortium name="The Broad Institute Genome Sequencing Center for Infectious Disease"/>
            <person name="Wu L."/>
            <person name="Ma J."/>
        </authorList>
    </citation>
    <scope>NUCLEOTIDE SEQUENCE [LARGE SCALE GENOMIC DNA]</scope>
    <source>
        <strain evidence="4">JCM 17926</strain>
    </source>
</reference>
<comment type="caution">
    <text evidence="3">The sequence shown here is derived from an EMBL/GenBank/DDBJ whole genome shotgun (WGS) entry which is preliminary data.</text>
</comment>
<dbReference type="Gene3D" id="2.60.40.10">
    <property type="entry name" value="Immunoglobulins"/>
    <property type="match status" value="1"/>
</dbReference>
<dbReference type="InterPro" id="IPR002909">
    <property type="entry name" value="IPT_dom"/>
</dbReference>
<gene>
    <name evidence="3" type="ORF">GCM10023188_27720</name>
</gene>
<organism evidence="3 4">
    <name type="scientific">Pontibacter saemangeumensis</name>
    <dbReference type="NCBI Taxonomy" id="1084525"/>
    <lineage>
        <taxon>Bacteria</taxon>
        <taxon>Pseudomonadati</taxon>
        <taxon>Bacteroidota</taxon>
        <taxon>Cytophagia</taxon>
        <taxon>Cytophagales</taxon>
        <taxon>Hymenobacteraceae</taxon>
        <taxon>Pontibacter</taxon>
    </lineage>
</organism>
<feature type="compositionally biased region" description="Basic and acidic residues" evidence="1">
    <location>
        <begin position="57"/>
        <end position="66"/>
    </location>
</feature>
<keyword evidence="4" id="KW-1185">Reference proteome</keyword>
<evidence type="ECO:0000313" key="3">
    <source>
        <dbReference type="EMBL" id="GAA4435618.1"/>
    </source>
</evidence>
<dbReference type="InterPro" id="IPR013783">
    <property type="entry name" value="Ig-like_fold"/>
</dbReference>
<name>A0ABP8LSE7_9BACT</name>
<feature type="region of interest" description="Disordered" evidence="1">
    <location>
        <begin position="57"/>
        <end position="76"/>
    </location>
</feature>
<dbReference type="InterPro" id="IPR014756">
    <property type="entry name" value="Ig_E-set"/>
</dbReference>
<accession>A0ABP8LSE7</accession>
<dbReference type="SUPFAM" id="SSF81296">
    <property type="entry name" value="E set domains"/>
    <property type="match status" value="1"/>
</dbReference>
<sequence>MIYENASFGAKVVLVRIRNGVKQEVGATQAVQSRGIISLEAGEELMALDKITIYQKTDTDSSHEQPDAVEVQSSGKDINPPQVLTHLYHCSRGFTLGGMRPGTKVEALEDNTAIGQGEAIDGTAFIQINEFGLPLPGAVLTARQHVCPKPPPPNNAPEWIVDTSLPAVEALPTQVPTGGQLPAPNITKGVTACSRAVEVTDVIPGAEVFIEDANAAWWAWVGPSEQTTVTVRLPVPLEEGRQVKVRQEVGMRCEYHPEVRQLTVGPPESLEKPRLWQIDCHSLAFVHVAELKPEADLEFEVTFQGVTTIYRGQATNKIGYVPAPIMPEGATVRVRQGECGHWSDWSEPRTTAVFAGPVQKPRITSELFHCQRSVPVENVFPLAGIVRVVSNALGTIAQSTVSSDIMSIQVAPSLIAGHEIRVEHELCGMLETSDMKRVNPLAHISPGKVEGPLFDGDTSVRVKDVTANAYVELWDQSHRIHSGYAPFSSDGKATVTFSDFGKLHAGQHIYMKFWYCGHYGRNEGLPVAFHAPVLSQIIPDSALVGSSAITLTAKGSYFRQGAVLRWGGQNRTTTFVSGSEVTAQIGASDLASARSLPVLVVNTDGKMTGSLQFKVEAPPPPPPPPASLKLDMSVSLGAMGTIRINRATFQVTPSHTNVMETYAGVVAANGVSAKALFEKSNYPNGTYYVAVQEVEFTYTDPGTATPVKTTTLSGPWDQPSQGRAFSLVAGVPIAANFSVMLDNLNPTRFLIA</sequence>
<dbReference type="Proteomes" id="UP001500552">
    <property type="component" value="Unassembled WGS sequence"/>
</dbReference>
<protein>
    <recommendedName>
        <fullName evidence="2">IPT/TIG domain-containing protein</fullName>
    </recommendedName>
</protein>